<protein>
    <recommendedName>
        <fullName evidence="4">Outer membrane protein beta-barrel domain-containing protein</fullName>
    </recommendedName>
</protein>
<feature type="signal peptide" evidence="1">
    <location>
        <begin position="1"/>
        <end position="19"/>
    </location>
</feature>
<evidence type="ECO:0008006" key="4">
    <source>
        <dbReference type="Google" id="ProtNLM"/>
    </source>
</evidence>
<dbReference type="Proteomes" id="UP001501126">
    <property type="component" value="Unassembled WGS sequence"/>
</dbReference>
<sequence>MKKFIVIALTSLFSYGVSAQTDSTRKSHPFKLDFLLSSDFINTSYGSHFGSIVKAKWAIHSGQHLEWFMGIASRHSYLQESSNRFTEYVDGFTLDGGAYFVSELLLYPFRKKHFFIGVEPYAGVTHTFSKGTWKTDFDNHERTFKHHYTYFDYGISQSIGVRIRQFSIKCEAWLSLKGVLDGGRSRLADFDSRFLPSIGFGYYFN</sequence>
<feature type="chain" id="PRO_5046216339" description="Outer membrane protein beta-barrel domain-containing protein" evidence="1">
    <location>
        <begin position="20"/>
        <end position="205"/>
    </location>
</feature>
<gene>
    <name evidence="2" type="ORF">GCM10009118_03090</name>
</gene>
<keyword evidence="1" id="KW-0732">Signal</keyword>
<comment type="caution">
    <text evidence="2">The sequence shown here is derived from an EMBL/GenBank/DDBJ whole genome shotgun (WGS) entry which is preliminary data.</text>
</comment>
<dbReference type="EMBL" id="BAAAFH010000003">
    <property type="protein sequence ID" value="GAA0873901.1"/>
    <property type="molecule type" value="Genomic_DNA"/>
</dbReference>
<proteinExistence type="predicted"/>
<organism evidence="2 3">
    <name type="scientific">Wandonia haliotis</name>
    <dbReference type="NCBI Taxonomy" id="574963"/>
    <lineage>
        <taxon>Bacteria</taxon>
        <taxon>Pseudomonadati</taxon>
        <taxon>Bacteroidota</taxon>
        <taxon>Flavobacteriia</taxon>
        <taxon>Flavobacteriales</taxon>
        <taxon>Crocinitomicaceae</taxon>
        <taxon>Wandonia</taxon>
    </lineage>
</organism>
<name>A0ABN1MKY5_9FLAO</name>
<reference evidence="2 3" key="1">
    <citation type="journal article" date="2019" name="Int. J. Syst. Evol. Microbiol.">
        <title>The Global Catalogue of Microorganisms (GCM) 10K type strain sequencing project: providing services to taxonomists for standard genome sequencing and annotation.</title>
        <authorList>
            <consortium name="The Broad Institute Genomics Platform"/>
            <consortium name="The Broad Institute Genome Sequencing Center for Infectious Disease"/>
            <person name="Wu L."/>
            <person name="Ma J."/>
        </authorList>
    </citation>
    <scope>NUCLEOTIDE SEQUENCE [LARGE SCALE GENOMIC DNA]</scope>
    <source>
        <strain evidence="2 3">JCM 16083</strain>
    </source>
</reference>
<evidence type="ECO:0000313" key="2">
    <source>
        <dbReference type="EMBL" id="GAA0873901.1"/>
    </source>
</evidence>
<dbReference type="RefSeq" id="WP_343784403.1">
    <property type="nucleotide sequence ID" value="NZ_BAAAFH010000003.1"/>
</dbReference>
<accession>A0ABN1MKY5</accession>
<evidence type="ECO:0000313" key="3">
    <source>
        <dbReference type="Proteomes" id="UP001501126"/>
    </source>
</evidence>
<keyword evidence="3" id="KW-1185">Reference proteome</keyword>
<evidence type="ECO:0000256" key="1">
    <source>
        <dbReference type="SAM" id="SignalP"/>
    </source>
</evidence>